<organism evidence="4 6">
    <name type="scientific">Bursaphelenchus xylophilus</name>
    <name type="common">Pinewood nematode worm</name>
    <name type="synonym">Aphelenchoides xylophilus</name>
    <dbReference type="NCBI Taxonomy" id="6326"/>
    <lineage>
        <taxon>Eukaryota</taxon>
        <taxon>Metazoa</taxon>
        <taxon>Ecdysozoa</taxon>
        <taxon>Nematoda</taxon>
        <taxon>Chromadorea</taxon>
        <taxon>Rhabditida</taxon>
        <taxon>Tylenchina</taxon>
        <taxon>Tylenchomorpha</taxon>
        <taxon>Aphelenchoidea</taxon>
        <taxon>Aphelenchoididae</taxon>
        <taxon>Bursaphelenchus</taxon>
    </lineage>
</organism>
<accession>A0A1I7SLE0</accession>
<evidence type="ECO:0000313" key="6">
    <source>
        <dbReference type="WBParaSite" id="BXY_1387200.1"/>
    </source>
</evidence>
<dbReference type="Proteomes" id="UP000095284">
    <property type="component" value="Unplaced"/>
</dbReference>
<reference evidence="3" key="2">
    <citation type="submission" date="2020-08" db="EMBL/GenBank/DDBJ databases">
        <authorList>
            <person name="Kikuchi T."/>
        </authorList>
    </citation>
    <scope>NUCLEOTIDE SEQUENCE</scope>
    <source>
        <strain evidence="2">Ka4C1</strain>
    </source>
</reference>
<evidence type="ECO:0000313" key="4">
    <source>
        <dbReference type="Proteomes" id="UP000095284"/>
    </source>
</evidence>
<sequence length="73" mass="8087">MRNTNGIPLCKHLAACLEEPVTERSNKKTTQNVGQEAVATGPEKERNWAEIPFEGRLKNGDSAWSPTHPSPLF</sequence>
<evidence type="ECO:0000313" key="2">
    <source>
        <dbReference type="EMBL" id="CAD5234004.1"/>
    </source>
</evidence>
<proteinExistence type="predicted"/>
<dbReference type="Proteomes" id="UP000659654">
    <property type="component" value="Unassembled WGS sequence"/>
</dbReference>
<name>A0A1I7SLE0_BURXY</name>
<dbReference type="WBParaSite" id="BXY_1387200.1">
    <property type="protein sequence ID" value="BXY_1387200.1"/>
    <property type="gene ID" value="BXY_1387200"/>
</dbReference>
<dbReference type="EMBL" id="CAJFCV020000006">
    <property type="protein sequence ID" value="CAG9129524.1"/>
    <property type="molecule type" value="Genomic_DNA"/>
</dbReference>
<keyword evidence="5" id="KW-1185">Reference proteome</keyword>
<dbReference type="Proteomes" id="UP000582659">
    <property type="component" value="Unassembled WGS sequence"/>
</dbReference>
<evidence type="ECO:0000313" key="5">
    <source>
        <dbReference type="Proteomes" id="UP000659654"/>
    </source>
</evidence>
<gene>
    <name evidence="2" type="ORF">BXYJ_LOCUS14095</name>
</gene>
<reference evidence="6" key="1">
    <citation type="submission" date="2016-11" db="UniProtKB">
        <authorList>
            <consortium name="WormBaseParasite"/>
        </authorList>
    </citation>
    <scope>IDENTIFICATION</scope>
</reference>
<evidence type="ECO:0000256" key="1">
    <source>
        <dbReference type="SAM" id="MobiDB-lite"/>
    </source>
</evidence>
<dbReference type="EMBL" id="CAJFDI010000006">
    <property type="protein sequence ID" value="CAD5234004.1"/>
    <property type="molecule type" value="Genomic_DNA"/>
</dbReference>
<evidence type="ECO:0000313" key="3">
    <source>
        <dbReference type="EMBL" id="CAG9129524.1"/>
    </source>
</evidence>
<protein>
    <submittedName>
        <fullName evidence="2">(pine wood nematode) hypothetical protein</fullName>
    </submittedName>
</protein>
<feature type="region of interest" description="Disordered" evidence="1">
    <location>
        <begin position="21"/>
        <end position="48"/>
    </location>
</feature>
<dbReference type="AlphaFoldDB" id="A0A1I7SLE0"/>